<evidence type="ECO:0000313" key="3">
    <source>
        <dbReference type="Proteomes" id="UP000004778"/>
    </source>
</evidence>
<evidence type="ECO:0000313" key="2">
    <source>
        <dbReference type="EMBL" id="EEH65446.1"/>
    </source>
</evidence>
<feature type="region of interest" description="Disordered" evidence="1">
    <location>
        <begin position="41"/>
        <end position="78"/>
    </location>
</feature>
<reference evidence="2 3" key="1">
    <citation type="submission" date="2009-01" db="EMBL/GenBank/DDBJ databases">
        <authorList>
            <person name="Qin X."/>
            <person name="Bachman B."/>
            <person name="Battles P."/>
            <person name="Bell A."/>
            <person name="Bess C."/>
            <person name="Bickham C."/>
            <person name="Chaboub L."/>
            <person name="Chen D."/>
            <person name="Coyle M."/>
            <person name="Deiros D.R."/>
            <person name="Dinh H."/>
            <person name="Forbes L."/>
            <person name="Fowler G."/>
            <person name="Francisco L."/>
            <person name="Fu Q."/>
            <person name="Gubbala S."/>
            <person name="Hale W."/>
            <person name="Han Y."/>
            <person name="Hemphill L."/>
            <person name="Highlander S.K."/>
            <person name="Hirani K."/>
            <person name="Hogues M."/>
            <person name="Jackson L."/>
            <person name="Jakkamsetti A."/>
            <person name="Javaid M."/>
            <person name="Jiang H."/>
            <person name="Korchina V."/>
            <person name="Kovar C."/>
            <person name="Lara F."/>
            <person name="Lee S."/>
            <person name="Mata R."/>
            <person name="Mathew T."/>
            <person name="Moen C."/>
            <person name="Morales K."/>
            <person name="Munidasa M."/>
            <person name="Nazareth L."/>
            <person name="Ngo R."/>
            <person name="Nguyen L."/>
            <person name="Okwuonu G."/>
            <person name="Ongeri F."/>
            <person name="Patil S."/>
            <person name="Petrosino J."/>
            <person name="Pham C."/>
            <person name="Pham P."/>
            <person name="Pu L.-L."/>
            <person name="Puazo M."/>
            <person name="Raj R."/>
            <person name="Reid J."/>
            <person name="Rouhana J."/>
            <person name="Saada N."/>
            <person name="Shang Y."/>
            <person name="Simmons D."/>
            <person name="Thornton R."/>
            <person name="Warren J."/>
            <person name="Weissenberger G."/>
            <person name="Zhang J."/>
            <person name="Zhang L."/>
            <person name="Zhou C."/>
            <person name="Zhu D."/>
            <person name="Muzny D."/>
            <person name="Worley K."/>
            <person name="Gibbs R."/>
        </authorList>
    </citation>
    <scope>NUCLEOTIDE SEQUENCE [LARGE SCALE GENOMIC DNA]</scope>
    <source>
        <strain evidence="2 3">DSM 15434</strain>
    </source>
</reference>
<protein>
    <submittedName>
        <fullName evidence="2">Uncharacterized protein</fullName>
    </submittedName>
</protein>
<gene>
    <name evidence="2" type="ORF">HMPREF0058_1710</name>
</gene>
<keyword evidence="3" id="KW-1185">Reference proteome</keyword>
<dbReference type="Proteomes" id="UP000004778">
    <property type="component" value="Unassembled WGS sequence"/>
</dbReference>
<organism evidence="2 3">
    <name type="scientific">Actinomyces urogenitalis DSM 15434</name>
    <dbReference type="NCBI Taxonomy" id="525246"/>
    <lineage>
        <taxon>Bacteria</taxon>
        <taxon>Bacillati</taxon>
        <taxon>Actinomycetota</taxon>
        <taxon>Actinomycetes</taxon>
        <taxon>Actinomycetales</taxon>
        <taxon>Actinomycetaceae</taxon>
        <taxon>Actinomyces</taxon>
    </lineage>
</organism>
<dbReference type="EMBL" id="ACFH01000114">
    <property type="protein sequence ID" value="EEH65446.1"/>
    <property type="molecule type" value="Genomic_DNA"/>
</dbReference>
<dbReference type="AlphaFoldDB" id="C0W766"/>
<proteinExistence type="predicted"/>
<evidence type="ECO:0000256" key="1">
    <source>
        <dbReference type="SAM" id="MobiDB-lite"/>
    </source>
</evidence>
<sequence length="78" mass="8272">MLVNNRVSRGRRRTSLVPWQAEGGRYRGTTSLAAHEARPLLGRLYGPHPPGSSEADGGACATSSARSSGRLAGDTRRP</sequence>
<name>C0W766_9ACTO</name>
<dbReference type="HOGENOM" id="CLU_2614069_0_0_11"/>
<comment type="caution">
    <text evidence="2">The sequence shown here is derived from an EMBL/GenBank/DDBJ whole genome shotgun (WGS) entry which is preliminary data.</text>
</comment>
<accession>C0W766</accession>